<evidence type="ECO:0000256" key="1">
    <source>
        <dbReference type="ARBA" id="ARBA00001974"/>
    </source>
</evidence>
<evidence type="ECO:0000256" key="5">
    <source>
        <dbReference type="ARBA" id="ARBA00037941"/>
    </source>
</evidence>
<dbReference type="SUPFAM" id="SSF51905">
    <property type="entry name" value="FAD/NAD(P)-binding domain"/>
    <property type="match status" value="1"/>
</dbReference>
<dbReference type="EMBL" id="JAGETM010000001">
    <property type="protein sequence ID" value="MBO1997083.1"/>
    <property type="molecule type" value="Genomic_DNA"/>
</dbReference>
<dbReference type="Gene3D" id="3.50.50.60">
    <property type="entry name" value="FAD/NAD(P)-binding domain"/>
    <property type="match status" value="1"/>
</dbReference>
<proteinExistence type="inferred from homology"/>
<sequence length="194" mass="20503">MYDFVIIGGGIIGMSTAMQLIEIYPDARIALLEKEAGPACHQTGHNSGVIHAGVYYTPGSLKAQFCLAGNRATKAFASRTASAMTSAANAGRHLAAGDGADARPVGSHRRQRPAARVAKRRELREREPNITGLGGIFVPSSGIVSYREVAAAMAKNFEAKGGTIVYNAEVSALKEHASGVVIRTAVAENMRPRR</sequence>
<dbReference type="InterPro" id="IPR006076">
    <property type="entry name" value="FAD-dep_OxRdtase"/>
</dbReference>
<dbReference type="PANTHER" id="PTHR43104:SF2">
    <property type="entry name" value="L-2-HYDROXYGLUTARATE DEHYDROGENASE, MITOCHONDRIAL"/>
    <property type="match status" value="1"/>
</dbReference>
<dbReference type="InterPro" id="IPR036188">
    <property type="entry name" value="FAD/NAD-bd_sf"/>
</dbReference>
<evidence type="ECO:0000256" key="4">
    <source>
        <dbReference type="ARBA" id="ARBA00023002"/>
    </source>
</evidence>
<evidence type="ECO:0000256" key="2">
    <source>
        <dbReference type="ARBA" id="ARBA00022630"/>
    </source>
</evidence>
<evidence type="ECO:0000256" key="3">
    <source>
        <dbReference type="ARBA" id="ARBA00022827"/>
    </source>
</evidence>
<dbReference type="AlphaFoldDB" id="A0A939NIP8"/>
<dbReference type="GO" id="GO:0005737">
    <property type="term" value="C:cytoplasm"/>
    <property type="evidence" value="ECO:0007669"/>
    <property type="project" value="TreeGrafter"/>
</dbReference>
<evidence type="ECO:0000313" key="9">
    <source>
        <dbReference type="Proteomes" id="UP000664002"/>
    </source>
</evidence>
<accession>A0A939NIP8</accession>
<feature type="domain" description="FAD dependent oxidoreductase" evidence="7">
    <location>
        <begin position="3"/>
        <end position="180"/>
    </location>
</feature>
<dbReference type="Proteomes" id="UP000664002">
    <property type="component" value="Unassembled WGS sequence"/>
</dbReference>
<evidence type="ECO:0000256" key="6">
    <source>
        <dbReference type="SAM" id="MobiDB-lite"/>
    </source>
</evidence>
<dbReference type="Pfam" id="PF01266">
    <property type="entry name" value="DAO"/>
    <property type="match status" value="1"/>
</dbReference>
<evidence type="ECO:0000313" key="8">
    <source>
        <dbReference type="EMBL" id="MBO1997083.1"/>
    </source>
</evidence>
<organism evidence="8 9">
    <name type="scientific">Klebsiella pneumoniae</name>
    <dbReference type="NCBI Taxonomy" id="573"/>
    <lineage>
        <taxon>Bacteria</taxon>
        <taxon>Pseudomonadati</taxon>
        <taxon>Pseudomonadota</taxon>
        <taxon>Gammaproteobacteria</taxon>
        <taxon>Enterobacterales</taxon>
        <taxon>Enterobacteriaceae</taxon>
        <taxon>Klebsiella/Raoultella group</taxon>
        <taxon>Klebsiella</taxon>
        <taxon>Klebsiella pneumoniae complex</taxon>
    </lineage>
</organism>
<feature type="compositionally biased region" description="Basic residues" evidence="6">
    <location>
        <begin position="106"/>
        <end position="119"/>
    </location>
</feature>
<keyword evidence="4" id="KW-0560">Oxidoreductase</keyword>
<comment type="cofactor">
    <cofactor evidence="1">
        <name>FAD</name>
        <dbReference type="ChEBI" id="CHEBI:57692"/>
    </cofactor>
</comment>
<keyword evidence="2" id="KW-0285">Flavoprotein</keyword>
<feature type="region of interest" description="Disordered" evidence="6">
    <location>
        <begin position="96"/>
        <end position="123"/>
    </location>
</feature>
<dbReference type="GO" id="GO:0047545">
    <property type="term" value="F:(S)-2-hydroxyglutarate dehydrogenase activity"/>
    <property type="evidence" value="ECO:0007669"/>
    <property type="project" value="TreeGrafter"/>
</dbReference>
<keyword evidence="3" id="KW-0274">FAD</keyword>
<name>A0A939NIP8_KLEPN</name>
<comment type="caution">
    <text evidence="8">The sequence shown here is derived from an EMBL/GenBank/DDBJ whole genome shotgun (WGS) entry which is preliminary data.</text>
</comment>
<gene>
    <name evidence="8" type="ORF">J4730_00250</name>
</gene>
<dbReference type="PANTHER" id="PTHR43104">
    <property type="entry name" value="L-2-HYDROXYGLUTARATE DEHYDROGENASE, MITOCHONDRIAL"/>
    <property type="match status" value="1"/>
</dbReference>
<reference evidence="8" key="1">
    <citation type="submission" date="2021-03" db="EMBL/GenBank/DDBJ databases">
        <title>Molecular epidemiology and mechanisms of colistin and carbapenem resistance in Enterobacteriaceae from clinical isolates, the environment and porcine samples in Pretoria, South Africa.</title>
        <authorList>
            <person name="Bogoshi D."/>
            <person name="Mbelle N.M."/>
            <person name="Naidoo V."/>
            <person name="Osei Sekyere J."/>
        </authorList>
    </citation>
    <scope>NUCLEOTIDE SEQUENCE</scope>
    <source>
        <strain evidence="8">C027</strain>
    </source>
</reference>
<comment type="similarity">
    <text evidence="5">Belongs to the L2HGDH family.</text>
</comment>
<evidence type="ECO:0000259" key="7">
    <source>
        <dbReference type="Pfam" id="PF01266"/>
    </source>
</evidence>
<protein>
    <submittedName>
        <fullName evidence="8">FAD-dependent oxidoreductase</fullName>
    </submittedName>
</protein>